<dbReference type="SMART" id="SM00930">
    <property type="entry name" value="NIL"/>
    <property type="match status" value="1"/>
</dbReference>
<keyword evidence="4" id="KW-1185">Reference proteome</keyword>
<dbReference type="AlphaFoldDB" id="A0AAW9PYI3"/>
<dbReference type="Proteomes" id="UP001333818">
    <property type="component" value="Unassembled WGS sequence"/>
</dbReference>
<dbReference type="EMBL" id="JAZBJZ010000064">
    <property type="protein sequence ID" value="MEE3718097.1"/>
    <property type="molecule type" value="Genomic_DNA"/>
</dbReference>
<evidence type="ECO:0000256" key="1">
    <source>
        <dbReference type="SAM" id="MobiDB-lite"/>
    </source>
</evidence>
<feature type="domain" description="NIL" evidence="2">
    <location>
        <begin position="23"/>
        <end position="97"/>
    </location>
</feature>
<gene>
    <name evidence="3" type="ORF">V2H45_15260</name>
</gene>
<evidence type="ECO:0000313" key="4">
    <source>
        <dbReference type="Proteomes" id="UP001333818"/>
    </source>
</evidence>
<sequence>MLAQRGNEPHPNATSPEDDSRLMTNQITMRVPRNYHQEPIISRLVIDHGLLVNITAAILGENSQEDGWFTLELTGTSHQLQSALVYLEELDLELWEKNTNEEENW</sequence>
<dbReference type="InterPro" id="IPR018449">
    <property type="entry name" value="NIL_domain"/>
</dbReference>
<reference evidence="3" key="1">
    <citation type="submission" date="2024-01" db="EMBL/GenBank/DDBJ databases">
        <title>Bank of Algae and Cyanobacteria of the Azores (BACA) strain genomes.</title>
        <authorList>
            <person name="Luz R."/>
            <person name="Cordeiro R."/>
            <person name="Fonseca A."/>
            <person name="Goncalves V."/>
        </authorList>
    </citation>
    <scope>NUCLEOTIDE SEQUENCE</scope>
    <source>
        <strain evidence="3">BACA0141</strain>
    </source>
</reference>
<evidence type="ECO:0000313" key="3">
    <source>
        <dbReference type="EMBL" id="MEE3718097.1"/>
    </source>
</evidence>
<organism evidence="3 4">
    <name type="scientific">Tumidithrix elongata BACA0141</name>
    <dbReference type="NCBI Taxonomy" id="2716417"/>
    <lineage>
        <taxon>Bacteria</taxon>
        <taxon>Bacillati</taxon>
        <taxon>Cyanobacteriota</taxon>
        <taxon>Cyanophyceae</taxon>
        <taxon>Pseudanabaenales</taxon>
        <taxon>Pseudanabaenaceae</taxon>
        <taxon>Tumidithrix</taxon>
        <taxon>Tumidithrix elongata</taxon>
    </lineage>
</organism>
<dbReference type="SUPFAM" id="SSF55021">
    <property type="entry name" value="ACT-like"/>
    <property type="match status" value="1"/>
</dbReference>
<dbReference type="InterPro" id="IPR045865">
    <property type="entry name" value="ACT-like_dom_sf"/>
</dbReference>
<dbReference type="Gene3D" id="3.30.70.260">
    <property type="match status" value="1"/>
</dbReference>
<evidence type="ECO:0000259" key="2">
    <source>
        <dbReference type="SMART" id="SM00930"/>
    </source>
</evidence>
<dbReference type="RefSeq" id="WP_330484528.1">
    <property type="nucleotide sequence ID" value="NZ_JAZBJZ010000064.1"/>
</dbReference>
<name>A0AAW9PYI3_9CYAN</name>
<protein>
    <submittedName>
        <fullName evidence="3">NIL domain-containing protein</fullName>
    </submittedName>
</protein>
<dbReference type="Pfam" id="PF09383">
    <property type="entry name" value="NIL"/>
    <property type="match status" value="1"/>
</dbReference>
<proteinExistence type="predicted"/>
<feature type="region of interest" description="Disordered" evidence="1">
    <location>
        <begin position="1"/>
        <end position="22"/>
    </location>
</feature>
<comment type="caution">
    <text evidence="3">The sequence shown here is derived from an EMBL/GenBank/DDBJ whole genome shotgun (WGS) entry which is preliminary data.</text>
</comment>
<accession>A0AAW9PYI3</accession>